<dbReference type="Proteomes" id="UP000196228">
    <property type="component" value="Chromosome"/>
</dbReference>
<dbReference type="Gene3D" id="3.40.50.300">
    <property type="entry name" value="P-loop containing nucleotide triphosphate hydrolases"/>
    <property type="match status" value="1"/>
</dbReference>
<dbReference type="EMBL" id="CP021383">
    <property type="protein sequence ID" value="ARU50158.1"/>
    <property type="molecule type" value="Genomic_DNA"/>
</dbReference>
<accession>A0A1Y0HPX1</accession>
<dbReference type="InterPro" id="IPR027417">
    <property type="entry name" value="P-loop_NTPase"/>
</dbReference>
<organism evidence="2 3">
    <name type="scientific">Cellulosimicrobium cellulans</name>
    <name type="common">Arthrobacter luteus</name>
    <dbReference type="NCBI Taxonomy" id="1710"/>
    <lineage>
        <taxon>Bacteria</taxon>
        <taxon>Bacillati</taxon>
        <taxon>Actinomycetota</taxon>
        <taxon>Actinomycetes</taxon>
        <taxon>Micrococcales</taxon>
        <taxon>Promicromonosporaceae</taxon>
        <taxon>Cellulosimicrobium</taxon>
    </lineage>
</organism>
<evidence type="ECO:0000313" key="3">
    <source>
        <dbReference type="Proteomes" id="UP000196228"/>
    </source>
</evidence>
<name>A0A1Y0HPX1_CELCE</name>
<reference evidence="2 3" key="1">
    <citation type="submission" date="2017-05" db="EMBL/GenBank/DDBJ databases">
        <authorList>
            <person name="Song R."/>
            <person name="Chenine A.L."/>
            <person name="Ruprecht R.M."/>
        </authorList>
    </citation>
    <scope>NUCLEOTIDE SEQUENCE [LARGE SCALE GENOMIC DNA]</scope>
    <source>
        <strain evidence="2 3">PSBB019</strain>
    </source>
</reference>
<feature type="region of interest" description="Disordered" evidence="1">
    <location>
        <begin position="33"/>
        <end position="55"/>
    </location>
</feature>
<sequence length="487" mass="53256">MPASVDISELRTGARLLGFVPSPHQERFGRIANAKRDNGRPRNRRIAKTEPRRSGKTEGLLALAVGRCVERPDYYVAFSAQSGKKGRDRFLKMAVALDRWDPCTKASRSNPEGCTRPHVHRRIYRSNGGERIEWENGSVFMVLPPDPEAYRGEEYHLVILDESQETTDEDAASELLGGINPTMDTVPDAQLIVAGTAGKVRAGLLWTALEKGRRGEWGILEYAAPEHAEPVVIDPARPNDEPTMNVETLLAAHPGVGTLTSVDIIGENFDDLSLVDFQREYLGQWPPDLSVSAIDPAHWTAGAVDMRSRGDRVGLAFDVAPDGSCASLACAWRDEDGTAYVELLAHRTGVSWLPVEAHKVARAAHVPLAYDVIGQNTNPADVVSRKRPAVKLAPMNMKDMQGATQRFVAALADATLRHFDQKDLSLAAAGAGWRSVHGETARLFGHKASASSITPLTAAALALWSYDKQTATRRRRRRVRDAEEAAA</sequence>
<evidence type="ECO:0000256" key="1">
    <source>
        <dbReference type="SAM" id="MobiDB-lite"/>
    </source>
</evidence>
<proteinExistence type="predicted"/>
<protein>
    <recommendedName>
        <fullName evidence="4">Terminase</fullName>
    </recommendedName>
</protein>
<dbReference type="KEGG" id="cceu:CBR64_00125"/>
<dbReference type="RefSeq" id="WP_087469249.1">
    <property type="nucleotide sequence ID" value="NZ_CP021383.1"/>
</dbReference>
<dbReference type="OrthoDB" id="5077950at2"/>
<gene>
    <name evidence="2" type="ORF">CBR64_00125</name>
</gene>
<evidence type="ECO:0000313" key="2">
    <source>
        <dbReference type="EMBL" id="ARU50158.1"/>
    </source>
</evidence>
<dbReference type="AlphaFoldDB" id="A0A1Y0HPX1"/>
<evidence type="ECO:0008006" key="4">
    <source>
        <dbReference type="Google" id="ProtNLM"/>
    </source>
</evidence>